<dbReference type="STRING" id="1202772.A0A1V9ZE29"/>
<keyword evidence="4" id="KW-1185">Reference proteome</keyword>
<evidence type="ECO:0000313" key="3">
    <source>
        <dbReference type="EMBL" id="OQR96207.1"/>
    </source>
</evidence>
<dbReference type="OrthoDB" id="78733at2759"/>
<sequence>MRKKRYDPKDLVKAVDMYLSGKRMKLVRQVFPNIPDRTIFDRARKVVHDIPLLRPGPKPALTVPIEEDLEAWIVAMQCKALGVSRARLLIKANELYRTVRPTTRATTNLGRGWIYRFFKRFPHLTLRASQLIKRARAEATQEGLTLLHCELTQHVIERKLSADRIFNMDETGYSQSSKSRKVVAVSGSRNVWGHVMEMSFHCTIVAAASASGFVVPPLFLVPGLRLQRDLLDACVVDGAVVGVTLKGFMNAISFRLWLVHFEASIPSEVARPVVLVYDGYSSHYDQDIVRVALRLKVILVLLPSNSTHLVQPLDVAIFGPYKRILRKLTQDFMVDTATVNLTKRDAIGIASRAWEEGVVAKRRNAVSGFRTCGLWPLNFPAMQARLALFKNGGIGPKTKKKRGIEVAPWIRELVRAEILTLPAPIDRTSKRRKTLDSKERLFTREMLNTLDI</sequence>
<dbReference type="InterPro" id="IPR004875">
    <property type="entry name" value="DDE_SF_endonuclease_dom"/>
</dbReference>
<gene>
    <name evidence="3" type="ORF">ACHHYP_16594</name>
</gene>
<feature type="domain" description="HTH CENPB-type" evidence="2">
    <location>
        <begin position="53"/>
        <end position="127"/>
    </location>
</feature>
<dbReference type="Proteomes" id="UP000243579">
    <property type="component" value="Unassembled WGS sequence"/>
</dbReference>
<evidence type="ECO:0000256" key="1">
    <source>
        <dbReference type="ARBA" id="ARBA00023125"/>
    </source>
</evidence>
<name>A0A1V9ZE29_ACHHY</name>
<dbReference type="GO" id="GO:0005634">
    <property type="term" value="C:nucleus"/>
    <property type="evidence" value="ECO:0007669"/>
    <property type="project" value="TreeGrafter"/>
</dbReference>
<dbReference type="PANTHER" id="PTHR19303:SF74">
    <property type="entry name" value="POGO TRANSPOSABLE ELEMENT WITH KRAB DOMAIN"/>
    <property type="match status" value="1"/>
</dbReference>
<accession>A0A1V9ZE29</accession>
<dbReference type="InterPro" id="IPR050863">
    <property type="entry name" value="CenT-Element_Derived"/>
</dbReference>
<organism evidence="3 4">
    <name type="scientific">Achlya hypogyna</name>
    <name type="common">Oomycete</name>
    <name type="synonym">Protoachlya hypogyna</name>
    <dbReference type="NCBI Taxonomy" id="1202772"/>
    <lineage>
        <taxon>Eukaryota</taxon>
        <taxon>Sar</taxon>
        <taxon>Stramenopiles</taxon>
        <taxon>Oomycota</taxon>
        <taxon>Saprolegniomycetes</taxon>
        <taxon>Saprolegniales</taxon>
        <taxon>Achlyaceae</taxon>
        <taxon>Achlya</taxon>
    </lineage>
</organism>
<reference evidence="3 4" key="1">
    <citation type="journal article" date="2014" name="Genome Biol. Evol.">
        <title>The secreted proteins of Achlya hypogyna and Thraustotheca clavata identify the ancestral oomycete secretome and reveal gene acquisitions by horizontal gene transfer.</title>
        <authorList>
            <person name="Misner I."/>
            <person name="Blouin N."/>
            <person name="Leonard G."/>
            <person name="Richards T.A."/>
            <person name="Lane C.E."/>
        </authorList>
    </citation>
    <scope>NUCLEOTIDE SEQUENCE [LARGE SCALE GENOMIC DNA]</scope>
    <source>
        <strain evidence="3 4">ATCC 48635</strain>
    </source>
</reference>
<dbReference type="PANTHER" id="PTHR19303">
    <property type="entry name" value="TRANSPOSON"/>
    <property type="match status" value="1"/>
</dbReference>
<evidence type="ECO:0000313" key="4">
    <source>
        <dbReference type="Proteomes" id="UP000243579"/>
    </source>
</evidence>
<proteinExistence type="predicted"/>
<keyword evidence="1" id="KW-0238">DNA-binding</keyword>
<dbReference type="PROSITE" id="PS51253">
    <property type="entry name" value="HTH_CENPB"/>
    <property type="match status" value="1"/>
</dbReference>
<evidence type="ECO:0000259" key="2">
    <source>
        <dbReference type="PROSITE" id="PS51253"/>
    </source>
</evidence>
<dbReference type="Pfam" id="PF03221">
    <property type="entry name" value="HTH_Tnp_Tc5"/>
    <property type="match status" value="1"/>
</dbReference>
<dbReference type="InterPro" id="IPR006600">
    <property type="entry name" value="HTH_CenpB_DNA-bd_dom"/>
</dbReference>
<dbReference type="Pfam" id="PF03184">
    <property type="entry name" value="DDE_1"/>
    <property type="match status" value="1"/>
</dbReference>
<comment type="caution">
    <text evidence="3">The sequence shown here is derived from an EMBL/GenBank/DDBJ whole genome shotgun (WGS) entry which is preliminary data.</text>
</comment>
<dbReference type="AlphaFoldDB" id="A0A1V9ZE29"/>
<dbReference type="EMBL" id="JNBR01000151">
    <property type="protein sequence ID" value="OQR96207.1"/>
    <property type="molecule type" value="Genomic_DNA"/>
</dbReference>
<dbReference type="GO" id="GO:0003677">
    <property type="term" value="F:DNA binding"/>
    <property type="evidence" value="ECO:0007669"/>
    <property type="project" value="UniProtKB-KW"/>
</dbReference>
<protein>
    <recommendedName>
        <fullName evidence="2">HTH CENPB-type domain-containing protein</fullName>
    </recommendedName>
</protein>